<keyword evidence="2" id="KW-1185">Reference proteome</keyword>
<evidence type="ECO:0000313" key="2">
    <source>
        <dbReference type="Proteomes" id="UP000182334"/>
    </source>
</evidence>
<protein>
    <submittedName>
        <fullName evidence="1">CIC11C00000003592</fullName>
    </submittedName>
</protein>
<accession>A0A1L0FR77</accession>
<sequence>MRTEIINAKGSICKKVVYELNDPANLPWMRDIRVIEWENEYLEVEPPCLPIVRLGRSVLHQLRNCGVLDGYDSDRHALTHLVSYVCKLEMYLDDGGQSYVILLELSYRLRTPSITCVRGLSQTDMVNYLYDRIVAGGHSYASAEMKMKYLLVLHKVACSINGLQVPI</sequence>
<proteinExistence type="predicted"/>
<reference evidence="1 2" key="1">
    <citation type="submission" date="2016-10" db="EMBL/GenBank/DDBJ databases">
        <authorList>
            <person name="de Groot N.N."/>
        </authorList>
    </citation>
    <scope>NUCLEOTIDE SEQUENCE [LARGE SCALE GENOMIC DNA]</scope>
    <source>
        <strain evidence="1 2">CBS 141442</strain>
    </source>
</reference>
<name>A0A1L0FR77_9ASCO</name>
<dbReference type="AlphaFoldDB" id="A0A1L0FR77"/>
<dbReference type="OrthoDB" id="4075544at2759"/>
<evidence type="ECO:0000313" key="1">
    <source>
        <dbReference type="EMBL" id="SGZ46379.1"/>
    </source>
</evidence>
<organism evidence="1 2">
    <name type="scientific">Sungouiella intermedia</name>
    <dbReference type="NCBI Taxonomy" id="45354"/>
    <lineage>
        <taxon>Eukaryota</taxon>
        <taxon>Fungi</taxon>
        <taxon>Dikarya</taxon>
        <taxon>Ascomycota</taxon>
        <taxon>Saccharomycotina</taxon>
        <taxon>Pichiomycetes</taxon>
        <taxon>Metschnikowiaceae</taxon>
        <taxon>Sungouiella</taxon>
    </lineage>
</organism>
<gene>
    <name evidence="1" type="ORF">SAMEA4029010_CIC11G00000003592</name>
</gene>
<dbReference type="Proteomes" id="UP000182334">
    <property type="component" value="Chromosome I"/>
</dbReference>
<dbReference type="EMBL" id="LT635756">
    <property type="protein sequence ID" value="SGZ46379.1"/>
    <property type="molecule type" value="Genomic_DNA"/>
</dbReference>